<reference evidence="1 2" key="1">
    <citation type="journal article" date="2012" name="FEBS Lett.">
        <title>Anammox organism KSU-1 expresses a NirK-type copper-containing nitrite reductase instead of a NirS-type with cytochrome cd1.</title>
        <authorList>
            <person name="Hira D."/>
            <person name="Toh H."/>
            <person name="Migita C.T."/>
            <person name="Okubo H."/>
            <person name="Nishiyama T."/>
            <person name="Hattori M."/>
            <person name="Furukawa K."/>
            <person name="Fujii T."/>
        </authorList>
    </citation>
    <scope>NUCLEOTIDE SEQUENCE [LARGE SCALE GENOMIC DNA]</scope>
</reference>
<gene>
    <name evidence="1" type="ORF">KSU1_D0887</name>
</gene>
<dbReference type="EMBL" id="BAFH01000004">
    <property type="protein sequence ID" value="GAB64196.1"/>
    <property type="molecule type" value="Genomic_DNA"/>
</dbReference>
<comment type="caution">
    <text evidence="1">The sequence shown here is derived from an EMBL/GenBank/DDBJ whole genome shotgun (WGS) entry which is preliminary data.</text>
</comment>
<dbReference type="AlphaFoldDB" id="I3IR51"/>
<protein>
    <submittedName>
        <fullName evidence="1">Uncharacterized protein</fullName>
    </submittedName>
</protein>
<dbReference type="STRING" id="247490.KSU1_D0887"/>
<sequence>MKSIFYRVSNTLGINKRAVCFLIAGVIITLVARGYAHKHFIVPAEKHLAKFKASSRELKRYDIRGVPTYDELITRAQYFDDYYRTEAKNIRDVISFPEVESEFVISPDERFAHIKDKQCIDRFRDMLSEKIPGVNVYGKFFEVKSIHTDIHEMNKHLRRMWLLKMFLERMLDGGFDKNHFVSITVGDPGASSSLQDLMVFQNIDLVMIEAHCKLSLDEVLKAFQVLRKSEGYFFVEDIQIQVPDGHQVVGKGKLNVRFKLLYLELVIKDSITYAPMTPTWRLHAND</sequence>
<evidence type="ECO:0000313" key="2">
    <source>
        <dbReference type="Proteomes" id="UP000002985"/>
    </source>
</evidence>
<name>I3IR51_9BACT</name>
<evidence type="ECO:0000313" key="1">
    <source>
        <dbReference type="EMBL" id="GAB64196.1"/>
    </source>
</evidence>
<proteinExistence type="predicted"/>
<keyword evidence="2" id="KW-1185">Reference proteome</keyword>
<dbReference type="Proteomes" id="UP000002985">
    <property type="component" value="Unassembled WGS sequence"/>
</dbReference>
<organism evidence="1 2">
    <name type="scientific">Candidatus Jettenia caeni</name>
    <dbReference type="NCBI Taxonomy" id="247490"/>
    <lineage>
        <taxon>Bacteria</taxon>
        <taxon>Pseudomonadati</taxon>
        <taxon>Planctomycetota</taxon>
        <taxon>Candidatus Brocadiia</taxon>
        <taxon>Candidatus Brocadiales</taxon>
        <taxon>Candidatus Brocadiaceae</taxon>
        <taxon>Candidatus Jettenia</taxon>
    </lineage>
</organism>
<accession>I3IR51</accession>